<sequence length="157" mass="18710">MHFTYWRMSEYFCTYEIFAANAIMCALMPCLAIFFIIELLCKNFNTMYNVMYVVLFAIFQLFEKGFDIAKTIADKWHIRKILLFVNNAYQHLTLYVEKYQSINYAIKIAAIYYNIYVLYYSVVFLHCLLFFNVHSKIIIKLFVVLGIDVALYSLIIK</sequence>
<dbReference type="KEGG" id="vg:1403951"/>
<protein>
    <submittedName>
        <fullName evidence="2">AcOrf-118</fullName>
    </submittedName>
    <submittedName>
        <fullName evidence="3">Orf-118 peptide</fullName>
    </submittedName>
</protein>
<reference evidence="3" key="2">
    <citation type="journal article" date="2016" name="Sci. Rep.">
        <title>Generating a host range-expanded recombinant baculovirus.</title>
        <authorList>
            <person name="Wu C."/>
            <person name="Deng Z."/>
            <person name="Long Z."/>
            <person name="Cai Y."/>
            <person name="Ying Z."/>
            <person name="Yin H."/>
            <person name="Yuan M."/>
            <person name="Clem R.J."/>
            <person name="Yang K."/>
            <person name="Pang Y."/>
        </authorList>
    </citation>
    <scope>NUCLEOTIDE SEQUENCE</scope>
    <source>
        <strain evidence="3">VAcRev-1</strain>
        <strain evidence="4">VAcRev-2</strain>
    </source>
</reference>
<dbReference type="EMBL" id="KM667940">
    <property type="protein sequence ID" value="AIU57064.1"/>
    <property type="molecule type" value="Genomic_DNA"/>
</dbReference>
<dbReference type="GeneID" id="1403951"/>
<feature type="transmembrane region" description="Helical" evidence="1">
    <location>
        <begin position="137"/>
        <end position="156"/>
    </location>
</feature>
<name>A0A097PV61_NPVAC</name>
<organism evidence="2">
    <name type="scientific">Autographa californica nuclear polyhedrosis virus</name>
    <name type="common">AcMNPV</name>
    <dbReference type="NCBI Taxonomy" id="46015"/>
    <lineage>
        <taxon>Viruses</taxon>
        <taxon>Viruses incertae sedis</taxon>
        <taxon>Naldaviricetes</taxon>
        <taxon>Lefavirales</taxon>
        <taxon>Baculoviridae</taxon>
        <taxon>Alphabaculovirus</taxon>
        <taxon>Alphabaculovirus aucalifornicae</taxon>
    </lineage>
</organism>
<reference evidence="2" key="1">
    <citation type="submission" date="2014-09" db="EMBL/GenBank/DDBJ databases">
        <title>Complete Genome Sequence of the E2 Strain of Autographa californica Multiple Nucleopolyhedrovirus.</title>
        <authorList>
            <person name="Maghodia A.B."/>
            <person name="Jarvis D.L."/>
            <person name="Geisler C."/>
        </authorList>
    </citation>
    <scope>NUCLEOTIDE SEQUENCE</scope>
    <source>
        <strain evidence="2">E2</strain>
    </source>
</reference>
<dbReference type="OrthoDB" id="36931at10239"/>
<feature type="transmembrane region" description="Helical" evidence="1">
    <location>
        <begin position="12"/>
        <end position="37"/>
    </location>
</feature>
<organismHost>
    <name type="scientific">Lepidoptera</name>
    <name type="common">moths &amp; butterflies</name>
    <dbReference type="NCBI Taxonomy" id="7088"/>
</organismHost>
<dbReference type="SMR" id="A0A097PV61"/>
<dbReference type="EMBL" id="KU697902">
    <property type="protein sequence ID" value="ANN45740.1"/>
    <property type="molecule type" value="Genomic_DNA"/>
</dbReference>
<evidence type="ECO:0000313" key="2">
    <source>
        <dbReference type="EMBL" id="AIU57064.1"/>
    </source>
</evidence>
<keyword evidence="1" id="KW-0812">Transmembrane</keyword>
<dbReference type="EMBL" id="KU697903">
    <property type="protein sequence ID" value="ANN45901.1"/>
    <property type="molecule type" value="Genomic_DNA"/>
</dbReference>
<dbReference type="RefSeq" id="NP_054148.1">
    <property type="nucleotide sequence ID" value="NC_001623.1"/>
</dbReference>
<feature type="transmembrane region" description="Helical" evidence="1">
    <location>
        <begin position="111"/>
        <end position="131"/>
    </location>
</feature>
<evidence type="ECO:0000313" key="4">
    <source>
        <dbReference type="EMBL" id="ANN45901.1"/>
    </source>
</evidence>
<keyword evidence="1" id="KW-0472">Membrane</keyword>
<feature type="transmembrane region" description="Helical" evidence="1">
    <location>
        <begin position="43"/>
        <end position="62"/>
    </location>
</feature>
<proteinExistence type="predicted"/>
<accession>A0A097PV61</accession>
<keyword evidence="1" id="KW-1133">Transmembrane helix</keyword>
<evidence type="ECO:0000313" key="3">
    <source>
        <dbReference type="EMBL" id="ANN45740.1"/>
    </source>
</evidence>
<gene>
    <name evidence="2" type="primary">AcOrf-118</name>
    <name evidence="3" type="synonym">Orf-118</name>
    <name evidence="3" type="ORF">ACNVgp119</name>
</gene>
<evidence type="ECO:0000256" key="1">
    <source>
        <dbReference type="SAM" id="Phobius"/>
    </source>
</evidence>